<dbReference type="FunFam" id="3.40.47.10:FF:000006">
    <property type="entry name" value="3-oxoacyl-[acyl-carrier-protein] synthase I"/>
    <property type="match status" value="1"/>
</dbReference>
<evidence type="ECO:0000259" key="19">
    <source>
        <dbReference type="PROSITE" id="PS52004"/>
    </source>
</evidence>
<evidence type="ECO:0000313" key="21">
    <source>
        <dbReference type="Proteomes" id="UP000241788"/>
    </source>
</evidence>
<dbReference type="GO" id="GO:0004315">
    <property type="term" value="F:3-oxoacyl-[acyl-carrier-protein] synthase activity"/>
    <property type="evidence" value="ECO:0007669"/>
    <property type="project" value="UniProtKB-EC"/>
</dbReference>
<comment type="catalytic activity">
    <reaction evidence="16">
        <text>(3Z)-decenoyl-[ACP] + malonyl-[ACP] + H(+) = 3-oxo-(5Z)-dodecenoyl-[ACP] + holo-[ACP] + CO2</text>
        <dbReference type="Rhea" id="RHEA:54940"/>
        <dbReference type="Rhea" id="RHEA-COMP:9623"/>
        <dbReference type="Rhea" id="RHEA-COMP:9685"/>
        <dbReference type="Rhea" id="RHEA-COMP:9927"/>
        <dbReference type="Rhea" id="RHEA-COMP:14042"/>
        <dbReference type="ChEBI" id="CHEBI:15378"/>
        <dbReference type="ChEBI" id="CHEBI:16526"/>
        <dbReference type="ChEBI" id="CHEBI:64479"/>
        <dbReference type="ChEBI" id="CHEBI:78449"/>
        <dbReference type="ChEBI" id="CHEBI:78798"/>
        <dbReference type="ChEBI" id="CHEBI:138410"/>
    </reaction>
    <physiologicalReaction direction="left-to-right" evidence="16">
        <dbReference type="Rhea" id="RHEA:54941"/>
    </physiologicalReaction>
</comment>
<keyword evidence="8 18" id="KW-0808">Transferase</keyword>
<dbReference type="InterPro" id="IPR020841">
    <property type="entry name" value="PKS_Beta-ketoAc_synthase_dom"/>
</dbReference>
<reference evidence="21" key="1">
    <citation type="submission" date="2017-01" db="EMBL/GenBank/DDBJ databases">
        <authorList>
            <person name="Varghese N."/>
            <person name="Submissions S."/>
        </authorList>
    </citation>
    <scope>NUCLEOTIDE SEQUENCE [LARGE SCALE GENOMIC DNA]</scope>
    <source>
        <strain evidence="21">UM1</strain>
    </source>
</reference>
<dbReference type="Proteomes" id="UP000241788">
    <property type="component" value="Unassembled WGS sequence"/>
</dbReference>
<comment type="subunit">
    <text evidence="4">Homodimer.</text>
</comment>
<dbReference type="GO" id="GO:0006633">
    <property type="term" value="P:fatty acid biosynthetic process"/>
    <property type="evidence" value="ECO:0007669"/>
    <property type="project" value="UniProtKB-UniPathway"/>
</dbReference>
<keyword evidence="7" id="KW-0444">Lipid biosynthesis</keyword>
<evidence type="ECO:0000256" key="3">
    <source>
        <dbReference type="ARBA" id="ARBA00008467"/>
    </source>
</evidence>
<dbReference type="SUPFAM" id="SSF53901">
    <property type="entry name" value="Thiolase-like"/>
    <property type="match status" value="2"/>
</dbReference>
<evidence type="ECO:0000256" key="1">
    <source>
        <dbReference type="ARBA" id="ARBA00004496"/>
    </source>
</evidence>
<evidence type="ECO:0000256" key="12">
    <source>
        <dbReference type="ARBA" id="ARBA00023315"/>
    </source>
</evidence>
<evidence type="ECO:0000256" key="17">
    <source>
        <dbReference type="ARBA" id="ARBA00048506"/>
    </source>
</evidence>
<dbReference type="PROSITE" id="PS00606">
    <property type="entry name" value="KS3_1"/>
    <property type="match status" value="1"/>
</dbReference>
<evidence type="ECO:0000256" key="2">
    <source>
        <dbReference type="ARBA" id="ARBA00005194"/>
    </source>
</evidence>
<evidence type="ECO:0000256" key="4">
    <source>
        <dbReference type="ARBA" id="ARBA00011738"/>
    </source>
</evidence>
<comment type="subcellular location">
    <subcellularLocation>
        <location evidence="1">Cytoplasm</location>
    </subcellularLocation>
</comment>
<dbReference type="Gene3D" id="3.40.47.10">
    <property type="match status" value="2"/>
</dbReference>
<feature type="domain" description="Ketosynthase family 3 (KS3)" evidence="19">
    <location>
        <begin position="6"/>
        <end position="406"/>
    </location>
</feature>
<dbReference type="InterPro" id="IPR000794">
    <property type="entry name" value="Beta-ketoacyl_synthase"/>
</dbReference>
<dbReference type="FunFam" id="3.40.47.10:FF:000005">
    <property type="entry name" value="3-oxoacyl-[acyl-carrier-protein] synthase I"/>
    <property type="match status" value="1"/>
</dbReference>
<dbReference type="STRING" id="1604334.SAMN05421546_0937"/>
<dbReference type="AlphaFoldDB" id="A0A1N6RA82"/>
<keyword evidence="12" id="KW-0012">Acyltransferase</keyword>
<dbReference type="UniPathway" id="UPA00094"/>
<evidence type="ECO:0000256" key="14">
    <source>
        <dbReference type="ARBA" id="ARBA00041620"/>
    </source>
</evidence>
<dbReference type="NCBIfam" id="NF005935">
    <property type="entry name" value="PRK07967.1"/>
    <property type="match status" value="1"/>
</dbReference>
<dbReference type="Pfam" id="PF00109">
    <property type="entry name" value="ketoacyl-synt"/>
    <property type="match status" value="1"/>
</dbReference>
<dbReference type="OrthoDB" id="9808669at2"/>
<dbReference type="PROSITE" id="PS52004">
    <property type="entry name" value="KS3_2"/>
    <property type="match status" value="1"/>
</dbReference>
<dbReference type="PANTHER" id="PTHR11712">
    <property type="entry name" value="POLYKETIDE SYNTHASE-RELATED"/>
    <property type="match status" value="1"/>
</dbReference>
<dbReference type="InterPro" id="IPR016039">
    <property type="entry name" value="Thiolase-like"/>
</dbReference>
<dbReference type="InterPro" id="IPR018201">
    <property type="entry name" value="Ketoacyl_synth_AS"/>
</dbReference>
<evidence type="ECO:0000256" key="5">
    <source>
        <dbReference type="ARBA" id="ARBA00013191"/>
    </source>
</evidence>
<dbReference type="InterPro" id="IPR014031">
    <property type="entry name" value="Ketoacyl_synth_C"/>
</dbReference>
<comment type="similarity">
    <text evidence="3 18">Belongs to the thiolase-like superfamily. Beta-ketoacyl-ACP synthases family.</text>
</comment>
<evidence type="ECO:0000313" key="20">
    <source>
        <dbReference type="EMBL" id="SIQ25707.1"/>
    </source>
</evidence>
<dbReference type="EC" id="2.3.1.41" evidence="5"/>
<evidence type="ECO:0000256" key="16">
    <source>
        <dbReference type="ARBA" id="ARBA00048121"/>
    </source>
</evidence>
<evidence type="ECO:0000256" key="13">
    <source>
        <dbReference type="ARBA" id="ARBA00039450"/>
    </source>
</evidence>
<comment type="catalytic activity">
    <reaction evidence="17">
        <text>a fatty acyl-[ACP] + malonyl-[ACP] + H(+) = a 3-oxoacyl-[ACP] + holo-[ACP] + CO2</text>
        <dbReference type="Rhea" id="RHEA:22836"/>
        <dbReference type="Rhea" id="RHEA-COMP:9623"/>
        <dbReference type="Rhea" id="RHEA-COMP:9685"/>
        <dbReference type="Rhea" id="RHEA-COMP:9916"/>
        <dbReference type="Rhea" id="RHEA-COMP:14125"/>
        <dbReference type="ChEBI" id="CHEBI:15378"/>
        <dbReference type="ChEBI" id="CHEBI:16526"/>
        <dbReference type="ChEBI" id="CHEBI:64479"/>
        <dbReference type="ChEBI" id="CHEBI:78449"/>
        <dbReference type="ChEBI" id="CHEBI:78776"/>
        <dbReference type="ChEBI" id="CHEBI:138651"/>
        <dbReference type="EC" id="2.3.1.41"/>
    </reaction>
    <physiologicalReaction direction="left-to-right" evidence="17">
        <dbReference type="Rhea" id="RHEA:22837"/>
    </physiologicalReaction>
</comment>
<organism evidence="20 21">
    <name type="scientific">Solilutibacter tolerans</name>
    <dbReference type="NCBI Taxonomy" id="1604334"/>
    <lineage>
        <taxon>Bacteria</taxon>
        <taxon>Pseudomonadati</taxon>
        <taxon>Pseudomonadota</taxon>
        <taxon>Gammaproteobacteria</taxon>
        <taxon>Lysobacterales</taxon>
        <taxon>Lysobacteraceae</taxon>
        <taxon>Solilutibacter</taxon>
    </lineage>
</organism>
<keyword evidence="21" id="KW-1185">Reference proteome</keyword>
<keyword evidence="9" id="KW-0276">Fatty acid metabolism</keyword>
<dbReference type="SMART" id="SM00825">
    <property type="entry name" value="PKS_KS"/>
    <property type="match status" value="1"/>
</dbReference>
<keyword evidence="11" id="KW-0275">Fatty acid biosynthesis</keyword>
<evidence type="ECO:0000256" key="11">
    <source>
        <dbReference type="ARBA" id="ARBA00023160"/>
    </source>
</evidence>
<evidence type="ECO:0000256" key="10">
    <source>
        <dbReference type="ARBA" id="ARBA00023098"/>
    </source>
</evidence>
<evidence type="ECO:0000256" key="8">
    <source>
        <dbReference type="ARBA" id="ARBA00022679"/>
    </source>
</evidence>
<comment type="pathway">
    <text evidence="2">Lipid metabolism; fatty acid biosynthesis.</text>
</comment>
<evidence type="ECO:0000256" key="7">
    <source>
        <dbReference type="ARBA" id="ARBA00022516"/>
    </source>
</evidence>
<sequence>MDSASPRRIVVTGFGIVSPLGNDGDAVSKALRDGVSGIRHMPEYAEMGLRSQVAGVCDIDLDALIDRKQKRFMGDAASYAHIAMQQAIADAGLDVASVSDPRIGVIAGSGGGSPEWQIATGDLMREKGVRKVGPYMVPRTMCSTVSAALATAFAIKGVSYSLSAACATSAHCIGAAADLIRHGAQDIVFAGGGEELHWGMTCQFDAMGALSTHFNDTPAVASRPYDAARDGFVIGSGGGMLVLEDYDHAVKRGARIHAELLGYGVTSDGADMVAPSGEGAVRCMKMSMQGLDRRIDYLNTHGTSTPLGDVTELGAVREAFGDDVPPLSSTKALSGHSLGAASVHEAIYCLLMMRDGFMAASHHIDKLDERCEGFPIVRETREAKLDTVMSNSFGFGGTNATLVFGRI</sequence>
<dbReference type="CDD" id="cd00834">
    <property type="entry name" value="KAS_I_II"/>
    <property type="match status" value="1"/>
</dbReference>
<evidence type="ECO:0000256" key="6">
    <source>
        <dbReference type="ARBA" id="ARBA00022490"/>
    </source>
</evidence>
<dbReference type="PANTHER" id="PTHR11712:SF306">
    <property type="entry name" value="3-OXOACYL-[ACYL-CARRIER-PROTEIN] SYNTHASE 1"/>
    <property type="match status" value="1"/>
</dbReference>
<dbReference type="GO" id="GO:0005829">
    <property type="term" value="C:cytosol"/>
    <property type="evidence" value="ECO:0007669"/>
    <property type="project" value="TreeGrafter"/>
</dbReference>
<name>A0A1N6RA82_9GAMM</name>
<keyword evidence="6" id="KW-0963">Cytoplasm</keyword>
<dbReference type="EMBL" id="FTLW01000002">
    <property type="protein sequence ID" value="SIQ25707.1"/>
    <property type="molecule type" value="Genomic_DNA"/>
</dbReference>
<evidence type="ECO:0000256" key="18">
    <source>
        <dbReference type="RuleBase" id="RU003694"/>
    </source>
</evidence>
<dbReference type="InterPro" id="IPR014030">
    <property type="entry name" value="Ketoacyl_synth_N"/>
</dbReference>
<keyword evidence="10" id="KW-0443">Lipid metabolism</keyword>
<accession>A0A1N6RA82</accession>
<evidence type="ECO:0000256" key="9">
    <source>
        <dbReference type="ARBA" id="ARBA00022832"/>
    </source>
</evidence>
<evidence type="ECO:0000256" key="15">
    <source>
        <dbReference type="ARBA" id="ARBA00042143"/>
    </source>
</evidence>
<dbReference type="Pfam" id="PF02801">
    <property type="entry name" value="Ketoacyl-synt_C"/>
    <property type="match status" value="1"/>
</dbReference>
<proteinExistence type="inferred from homology"/>
<gene>
    <name evidence="20" type="ORF">SAMN05421546_0937</name>
</gene>
<dbReference type="RefSeq" id="WP_076585775.1">
    <property type="nucleotide sequence ID" value="NZ_FTLW01000002.1"/>
</dbReference>
<protein>
    <recommendedName>
        <fullName evidence="13">3-oxoacyl-[acyl-carrier-protein] synthase 1</fullName>
        <ecNumber evidence="5">2.3.1.41</ecNumber>
    </recommendedName>
    <alternativeName>
        <fullName evidence="14">3-oxoacyl-[acyl-carrier-protein] synthase I</fullName>
    </alternativeName>
    <alternativeName>
        <fullName evidence="15">Beta-ketoacyl-ACP synthase I</fullName>
    </alternativeName>
</protein>